<sequence length="126" mass="14644">MSIRAKEQGCPKCESYALGVKLTRAKYSVAGIRAVIRKDWGVDESQHTAKGWWSENVKRRYRMMVWIFPPCHLIRLACLIPVLSTILLESKDAYKKDAVEDLRGRFDLLAHIQMDVYDMYGMKFTE</sequence>
<keyword evidence="1" id="KW-0472">Membrane</keyword>
<reference evidence="2" key="1">
    <citation type="submission" date="2020-11" db="EMBL/GenBank/DDBJ databases">
        <authorList>
            <consortium name="DOE Joint Genome Institute"/>
            <person name="Ahrendt S."/>
            <person name="Riley R."/>
            <person name="Andreopoulos W."/>
            <person name="Labutti K."/>
            <person name="Pangilinan J."/>
            <person name="Ruiz-Duenas F.J."/>
            <person name="Barrasa J.M."/>
            <person name="Sanchez-Garcia M."/>
            <person name="Camarero S."/>
            <person name="Miyauchi S."/>
            <person name="Serrano A."/>
            <person name="Linde D."/>
            <person name="Babiker R."/>
            <person name="Drula E."/>
            <person name="Ayuso-Fernandez I."/>
            <person name="Pacheco R."/>
            <person name="Padilla G."/>
            <person name="Ferreira P."/>
            <person name="Barriuso J."/>
            <person name="Kellner H."/>
            <person name="Castanera R."/>
            <person name="Alfaro M."/>
            <person name="Ramirez L."/>
            <person name="Pisabarro A.G."/>
            <person name="Kuo A."/>
            <person name="Tritt A."/>
            <person name="Lipzen A."/>
            <person name="He G."/>
            <person name="Yan M."/>
            <person name="Ng V."/>
            <person name="Cullen D."/>
            <person name="Martin F."/>
            <person name="Rosso M.-N."/>
            <person name="Henrissat B."/>
            <person name="Hibbett D."/>
            <person name="Martinez A.T."/>
            <person name="Grigoriev I.V."/>
        </authorList>
    </citation>
    <scope>NUCLEOTIDE SEQUENCE</scope>
    <source>
        <strain evidence="2">CIRM-BRFM 674</strain>
    </source>
</reference>
<evidence type="ECO:0000313" key="2">
    <source>
        <dbReference type="EMBL" id="KAF9472036.1"/>
    </source>
</evidence>
<accession>A0A9P5YQD2</accession>
<gene>
    <name evidence="2" type="ORF">BDN70DRAFT_900862</name>
</gene>
<proteinExistence type="predicted"/>
<comment type="caution">
    <text evidence="2">The sequence shown here is derived from an EMBL/GenBank/DDBJ whole genome shotgun (WGS) entry which is preliminary data.</text>
</comment>
<protein>
    <submittedName>
        <fullName evidence="2">Uncharacterized protein</fullName>
    </submittedName>
</protein>
<name>A0A9P5YQD2_9AGAR</name>
<evidence type="ECO:0000313" key="3">
    <source>
        <dbReference type="Proteomes" id="UP000807469"/>
    </source>
</evidence>
<evidence type="ECO:0000256" key="1">
    <source>
        <dbReference type="SAM" id="Phobius"/>
    </source>
</evidence>
<keyword evidence="1" id="KW-1133">Transmembrane helix</keyword>
<keyword evidence="3" id="KW-1185">Reference proteome</keyword>
<feature type="transmembrane region" description="Helical" evidence="1">
    <location>
        <begin position="63"/>
        <end position="88"/>
    </location>
</feature>
<keyword evidence="1" id="KW-0812">Transmembrane</keyword>
<dbReference type="Proteomes" id="UP000807469">
    <property type="component" value="Unassembled WGS sequence"/>
</dbReference>
<dbReference type="EMBL" id="MU155587">
    <property type="protein sequence ID" value="KAF9472036.1"/>
    <property type="molecule type" value="Genomic_DNA"/>
</dbReference>
<organism evidence="2 3">
    <name type="scientific">Pholiota conissans</name>
    <dbReference type="NCBI Taxonomy" id="109636"/>
    <lineage>
        <taxon>Eukaryota</taxon>
        <taxon>Fungi</taxon>
        <taxon>Dikarya</taxon>
        <taxon>Basidiomycota</taxon>
        <taxon>Agaricomycotina</taxon>
        <taxon>Agaricomycetes</taxon>
        <taxon>Agaricomycetidae</taxon>
        <taxon>Agaricales</taxon>
        <taxon>Agaricineae</taxon>
        <taxon>Strophariaceae</taxon>
        <taxon>Pholiota</taxon>
    </lineage>
</organism>
<dbReference type="AlphaFoldDB" id="A0A9P5YQD2"/>